<dbReference type="GO" id="GO:0004053">
    <property type="term" value="F:arginase activity"/>
    <property type="evidence" value="ECO:0007669"/>
    <property type="project" value="TreeGrafter"/>
</dbReference>
<dbReference type="EMBL" id="VSRR010043659">
    <property type="protein sequence ID" value="MPC76576.1"/>
    <property type="molecule type" value="Genomic_DNA"/>
</dbReference>
<dbReference type="AlphaFoldDB" id="A0A5B7I3P1"/>
<dbReference type="OrthoDB" id="9992747at2759"/>
<dbReference type="InterPro" id="IPR006035">
    <property type="entry name" value="Ureohydrolase"/>
</dbReference>
<evidence type="ECO:0000256" key="2">
    <source>
        <dbReference type="ARBA" id="ARBA00022801"/>
    </source>
</evidence>
<dbReference type="Proteomes" id="UP000324222">
    <property type="component" value="Unassembled WGS sequence"/>
</dbReference>
<evidence type="ECO:0000256" key="5">
    <source>
        <dbReference type="SAM" id="MobiDB-lite"/>
    </source>
</evidence>
<dbReference type="Gene3D" id="3.40.800.10">
    <property type="entry name" value="Ureohydrolase domain"/>
    <property type="match status" value="1"/>
</dbReference>
<evidence type="ECO:0000313" key="6">
    <source>
        <dbReference type="EMBL" id="MPC76576.1"/>
    </source>
</evidence>
<keyword evidence="1" id="KW-0479">Metal-binding</keyword>
<dbReference type="GO" id="GO:0005829">
    <property type="term" value="C:cytosol"/>
    <property type="evidence" value="ECO:0007669"/>
    <property type="project" value="TreeGrafter"/>
</dbReference>
<dbReference type="SUPFAM" id="SSF52768">
    <property type="entry name" value="Arginase/deacetylase"/>
    <property type="match status" value="1"/>
</dbReference>
<keyword evidence="7" id="KW-1185">Reference proteome</keyword>
<evidence type="ECO:0000256" key="4">
    <source>
        <dbReference type="PROSITE-ProRule" id="PRU00742"/>
    </source>
</evidence>
<dbReference type="GO" id="GO:0030145">
    <property type="term" value="F:manganese ion binding"/>
    <property type="evidence" value="ECO:0007669"/>
    <property type="project" value="TreeGrafter"/>
</dbReference>
<sequence>MNMKTRHGLDIRDFGDVEDKNSDSKDAEIQLGPDGERHHTTVLEYNRRLAASVSEVVKEGRVCVTLGGDHSISIGTLNGHMAAVPDQQVRMC</sequence>
<dbReference type="InterPro" id="IPR023696">
    <property type="entry name" value="Ureohydrolase_dom_sf"/>
</dbReference>
<reference evidence="6 7" key="1">
    <citation type="submission" date="2019-05" db="EMBL/GenBank/DDBJ databases">
        <title>Another draft genome of Portunus trituberculatus and its Hox gene families provides insights of decapod evolution.</title>
        <authorList>
            <person name="Jeong J.-H."/>
            <person name="Song I."/>
            <person name="Kim S."/>
            <person name="Choi T."/>
            <person name="Kim D."/>
            <person name="Ryu S."/>
            <person name="Kim W."/>
        </authorList>
    </citation>
    <scope>NUCLEOTIDE SEQUENCE [LARGE SCALE GENOMIC DNA]</scope>
    <source>
        <tissue evidence="6">Muscle</tissue>
    </source>
</reference>
<dbReference type="PROSITE" id="PS51409">
    <property type="entry name" value="ARGINASE_2"/>
    <property type="match status" value="1"/>
</dbReference>
<dbReference type="Pfam" id="PF00491">
    <property type="entry name" value="Arginase"/>
    <property type="match status" value="1"/>
</dbReference>
<comment type="caution">
    <text evidence="6">The sequence shown here is derived from an EMBL/GenBank/DDBJ whole genome shotgun (WGS) entry which is preliminary data.</text>
</comment>
<evidence type="ECO:0000256" key="3">
    <source>
        <dbReference type="ARBA" id="ARBA00023211"/>
    </source>
</evidence>
<keyword evidence="2" id="KW-0378">Hydrolase</keyword>
<feature type="compositionally biased region" description="Basic and acidic residues" evidence="5">
    <location>
        <begin position="7"/>
        <end position="39"/>
    </location>
</feature>
<dbReference type="PANTHER" id="PTHR43782">
    <property type="entry name" value="ARGINASE"/>
    <property type="match status" value="1"/>
</dbReference>
<accession>A0A5B7I3P1</accession>
<organism evidence="6 7">
    <name type="scientific">Portunus trituberculatus</name>
    <name type="common">Swimming crab</name>
    <name type="synonym">Neptunus trituberculatus</name>
    <dbReference type="NCBI Taxonomy" id="210409"/>
    <lineage>
        <taxon>Eukaryota</taxon>
        <taxon>Metazoa</taxon>
        <taxon>Ecdysozoa</taxon>
        <taxon>Arthropoda</taxon>
        <taxon>Crustacea</taxon>
        <taxon>Multicrustacea</taxon>
        <taxon>Malacostraca</taxon>
        <taxon>Eumalacostraca</taxon>
        <taxon>Eucarida</taxon>
        <taxon>Decapoda</taxon>
        <taxon>Pleocyemata</taxon>
        <taxon>Brachyura</taxon>
        <taxon>Eubrachyura</taxon>
        <taxon>Portunoidea</taxon>
        <taxon>Portunidae</taxon>
        <taxon>Portuninae</taxon>
        <taxon>Portunus</taxon>
    </lineage>
</organism>
<dbReference type="PANTHER" id="PTHR43782:SF3">
    <property type="entry name" value="ARGINASE"/>
    <property type="match status" value="1"/>
</dbReference>
<keyword evidence="3" id="KW-0464">Manganese</keyword>
<comment type="similarity">
    <text evidence="4">Belongs to the arginase family.</text>
</comment>
<feature type="region of interest" description="Disordered" evidence="5">
    <location>
        <begin position="1"/>
        <end position="39"/>
    </location>
</feature>
<dbReference type="GO" id="GO:0005634">
    <property type="term" value="C:nucleus"/>
    <property type="evidence" value="ECO:0007669"/>
    <property type="project" value="TreeGrafter"/>
</dbReference>
<gene>
    <name evidence="6" type="primary">ARGI</name>
    <name evidence="6" type="ORF">E2C01_070992</name>
</gene>
<proteinExistence type="inferred from homology"/>
<evidence type="ECO:0000313" key="7">
    <source>
        <dbReference type="Proteomes" id="UP000324222"/>
    </source>
</evidence>
<protein>
    <submittedName>
        <fullName evidence="6">Arginase, hepatic</fullName>
    </submittedName>
</protein>
<evidence type="ECO:0000256" key="1">
    <source>
        <dbReference type="ARBA" id="ARBA00022723"/>
    </source>
</evidence>
<name>A0A5B7I3P1_PORTR</name>